<feature type="compositionally biased region" description="Polar residues" evidence="2">
    <location>
        <begin position="173"/>
        <end position="184"/>
    </location>
</feature>
<dbReference type="GO" id="GO:2000781">
    <property type="term" value="P:positive regulation of double-strand break repair"/>
    <property type="evidence" value="ECO:0007669"/>
    <property type="project" value="TreeGrafter"/>
</dbReference>
<evidence type="ECO:0000259" key="3">
    <source>
        <dbReference type="Pfam" id="PF14816"/>
    </source>
</evidence>
<comment type="similarity">
    <text evidence="1">Belongs to the FAM178 family.</text>
</comment>
<dbReference type="Proteomes" id="UP000555275">
    <property type="component" value="Unassembled WGS sequence"/>
</dbReference>
<feature type="compositionally biased region" description="Polar residues" evidence="2">
    <location>
        <begin position="271"/>
        <end position="282"/>
    </location>
</feature>
<dbReference type="InterPro" id="IPR026161">
    <property type="entry name" value="FAM178"/>
</dbReference>
<feature type="compositionally biased region" description="Acidic residues" evidence="2">
    <location>
        <begin position="694"/>
        <end position="708"/>
    </location>
</feature>
<feature type="non-terminal residue" evidence="4">
    <location>
        <position position="1"/>
    </location>
</feature>
<proteinExistence type="inferred from homology"/>
<evidence type="ECO:0000313" key="5">
    <source>
        <dbReference type="Proteomes" id="UP000555275"/>
    </source>
</evidence>
<keyword evidence="5" id="KW-1185">Reference proteome</keyword>
<comment type="caution">
    <text evidence="4">The sequence shown here is derived from an EMBL/GenBank/DDBJ whole genome shotgun (WGS) entry which is preliminary data.</text>
</comment>
<feature type="region of interest" description="Disordered" evidence="2">
    <location>
        <begin position="673"/>
        <end position="708"/>
    </location>
</feature>
<dbReference type="PANTHER" id="PTHR16046">
    <property type="entry name" value="SMC5-SMC6 COMPLEX LOCALIZATION FACTOR 2"/>
    <property type="match status" value="1"/>
</dbReference>
<feature type="region of interest" description="Disordered" evidence="2">
    <location>
        <begin position="214"/>
        <end position="282"/>
    </location>
</feature>
<feature type="domain" description="Coiled-coil SMC6 And NSE5 INteracting (CANIN)" evidence="3">
    <location>
        <begin position="653"/>
        <end position="1023"/>
    </location>
</feature>
<dbReference type="EMBL" id="VXAO01000008">
    <property type="protein sequence ID" value="NXL41186.1"/>
    <property type="molecule type" value="Genomic_DNA"/>
</dbReference>
<feature type="compositionally biased region" description="Basic and acidic residues" evidence="2">
    <location>
        <begin position="673"/>
        <end position="684"/>
    </location>
</feature>
<organism evidence="4 5">
    <name type="scientific">Podilymbus podiceps</name>
    <name type="common">Pied-billed grebe</name>
    <dbReference type="NCBI Taxonomy" id="9252"/>
    <lineage>
        <taxon>Eukaryota</taxon>
        <taxon>Metazoa</taxon>
        <taxon>Chordata</taxon>
        <taxon>Craniata</taxon>
        <taxon>Vertebrata</taxon>
        <taxon>Euteleostomi</taxon>
        <taxon>Archelosauria</taxon>
        <taxon>Archosauria</taxon>
        <taxon>Dinosauria</taxon>
        <taxon>Saurischia</taxon>
        <taxon>Theropoda</taxon>
        <taxon>Coelurosauria</taxon>
        <taxon>Aves</taxon>
        <taxon>Neognathae</taxon>
        <taxon>Neoaves</taxon>
        <taxon>Mirandornithes</taxon>
        <taxon>Podicipediformes</taxon>
        <taxon>Podicipedidae</taxon>
        <taxon>Podilymbus</taxon>
    </lineage>
</organism>
<dbReference type="InterPro" id="IPR044276">
    <property type="entry name" value="CANIN_dom"/>
</dbReference>
<sequence length="1152" mass="128533">DLGHKDRTVLCSPDKGNLKDGGIGLSVLCTERFEKKLSSPKRVRRKKMPDQTPNTSPLVDAFRRGIKEKKDSVNILENGRACKALNSLYPKVVVQKLLISSGSHSCFLAKKDKTVKSEQGRNEKCLGVTRAPLSRGNSWEQKTDYMDLEDTSSDSDKCVSPSEADTRKACARNSGTVNSTSLGQTPGLPVKLPRTPANSELRLSLEALCRERKWKKHGMKQSKPHPVKPYSGTSVSHQGHGCPLRKIPHSGSRETVSDDPSQPKPKRVSEQEASSPNALRTSSEMAADMWKSQSVPSHCLTFKMTSGRSKQIDFPGKRKRSAMSVDVDSSNQSELSGLNDPAFSRSSAKCKTRRSDFVKNILLKSTCGDVLQLMEAAALPRHDSTLPEEYLNSNNENEKNNCSSVGLSSSYSAHTPGENNHISVVDTKENQLQVANSHFFLEKPLPFSQEKSTVLPSLHHLTQTKGVEARLQNAGLSQVLDVKKEQDGKRPERCAHNKACSIQSSSSFSKTNDETSKNASDSCSVEGSGKPALSKESGKSVPRSLSFNEGCMDSGHVSSQLSGKLGVESTCTDKSKLNGKAKTSFDSEDESLECSLDDDDDDDDEVVFMPLQEILSSNPKPQAGTLEDSCHDTCAIFKNSLLFHLQLSKPPVVSQVSYMNSLEHLLKEKEESKRVDELEKRLQEDIQGSKTDSSDGDDEENASGDEDLSEEHRAFIKRFSVIAHAIPDYHPGEDILDLSTSGKLFNQHNLDLRNFNFIPQNPIEKLLLSSGVTQQLSLAIGGFLSAAYSCILCPIPILKWLFQMMSVHPDYCVSTQILDRLMEITLKNASISDEQSKPWIPSLADVSAVFVNMGVAFRSLFPLQHLQPSFNERDILNQMQETVSKQQPRGDLASASPAYSSLPESNLINVIKFLGFCTTVIQGGYTDQEVLLLLLLLFKISLEKQLKQIPLIDFQCLFIKLLISIKDWDTKMPELCLAVSELSSHHHNLLWLVQLVPSWIIRGREVRRRLSLVIISKLLNKKHIGIPDDSDKQMSLLYQYLVYMKPSNLLKKMREGLEQQNVDGDHLHTELEQEAYYLIYILLHLVSEASYFDVVNSNQRQHLLKLCGALDKHIKCDIREDARLFYRTKVKDLVARIYGKWQDMIQTTRPTQ</sequence>
<evidence type="ECO:0000256" key="2">
    <source>
        <dbReference type="SAM" id="MobiDB-lite"/>
    </source>
</evidence>
<feature type="non-terminal residue" evidence="4">
    <location>
        <position position="1152"/>
    </location>
</feature>
<feature type="compositionally biased region" description="Polar residues" evidence="2">
    <location>
        <begin position="327"/>
        <end position="336"/>
    </location>
</feature>
<evidence type="ECO:0000256" key="1">
    <source>
        <dbReference type="ARBA" id="ARBA00010311"/>
    </source>
</evidence>
<reference evidence="4 5" key="1">
    <citation type="submission" date="2019-09" db="EMBL/GenBank/DDBJ databases">
        <title>Bird 10,000 Genomes (B10K) Project - Family phase.</title>
        <authorList>
            <person name="Zhang G."/>
        </authorList>
    </citation>
    <scope>NUCLEOTIDE SEQUENCE [LARGE SCALE GENOMIC DNA]</scope>
    <source>
        <strain evidence="4">B10K-DU-009-04</strain>
        <tissue evidence="4">Mixed tissue sample</tissue>
    </source>
</reference>
<feature type="region of interest" description="Disordered" evidence="2">
    <location>
        <begin position="505"/>
        <end position="546"/>
    </location>
</feature>
<feature type="region of interest" description="Disordered" evidence="2">
    <location>
        <begin position="308"/>
        <end position="345"/>
    </location>
</feature>
<dbReference type="GO" id="GO:0035861">
    <property type="term" value="C:site of double-strand break"/>
    <property type="evidence" value="ECO:0007669"/>
    <property type="project" value="TreeGrafter"/>
</dbReference>
<dbReference type="OrthoDB" id="6158547at2759"/>
<evidence type="ECO:0000313" key="4">
    <source>
        <dbReference type="EMBL" id="NXL41186.1"/>
    </source>
</evidence>
<name>A0A7L0SFP9_PODPO</name>
<feature type="compositionally biased region" description="Basic residues" evidence="2">
    <location>
        <begin position="214"/>
        <end position="226"/>
    </location>
</feature>
<dbReference type="PANTHER" id="PTHR16046:SF10">
    <property type="entry name" value="SMC5-SMC6 COMPLEX LOCALIZATION FACTOR PROTEIN 2"/>
    <property type="match status" value="1"/>
</dbReference>
<protein>
    <submittedName>
        <fullName evidence="4">SLF2 protein</fullName>
    </submittedName>
</protein>
<feature type="region of interest" description="Disordered" evidence="2">
    <location>
        <begin position="578"/>
        <end position="602"/>
    </location>
</feature>
<dbReference type="AlphaFoldDB" id="A0A7L0SFP9"/>
<feature type="region of interest" description="Disordered" evidence="2">
    <location>
        <begin position="148"/>
        <end position="196"/>
    </location>
</feature>
<dbReference type="GO" id="GO:1990166">
    <property type="term" value="P:protein localization to site of double-strand break"/>
    <property type="evidence" value="ECO:0007669"/>
    <property type="project" value="TreeGrafter"/>
</dbReference>
<accession>A0A7L0SFP9</accession>
<feature type="compositionally biased region" description="Acidic residues" evidence="2">
    <location>
        <begin position="586"/>
        <end position="602"/>
    </location>
</feature>
<dbReference type="GO" id="GO:0005634">
    <property type="term" value="C:nucleus"/>
    <property type="evidence" value="ECO:0007669"/>
    <property type="project" value="TreeGrafter"/>
</dbReference>
<dbReference type="GO" id="GO:0006974">
    <property type="term" value="P:DNA damage response"/>
    <property type="evidence" value="ECO:0007669"/>
    <property type="project" value="TreeGrafter"/>
</dbReference>
<dbReference type="Pfam" id="PF14816">
    <property type="entry name" value="CANIN"/>
    <property type="match status" value="1"/>
</dbReference>
<gene>
    <name evidence="4" type="primary">Slf2</name>
    <name evidence="4" type="ORF">PODPOD_R10388</name>
</gene>